<comment type="caution">
    <text evidence="1">The sequence shown here is derived from an EMBL/GenBank/DDBJ whole genome shotgun (WGS) entry which is preliminary data.</text>
</comment>
<proteinExistence type="predicted"/>
<name>W7D8N9_9LIST</name>
<gene>
    <name evidence="1" type="ORF">MCOL2_20358</name>
</gene>
<evidence type="ECO:0008006" key="3">
    <source>
        <dbReference type="Google" id="ProtNLM"/>
    </source>
</evidence>
<dbReference type="RefSeq" id="WP_036065528.1">
    <property type="nucleotide sequence ID" value="NZ_AODM01000092.1"/>
</dbReference>
<evidence type="ECO:0000313" key="2">
    <source>
        <dbReference type="Proteomes" id="UP000019241"/>
    </source>
</evidence>
<dbReference type="PATRIC" id="fig|1265822.4.peg.4165"/>
<dbReference type="AlphaFoldDB" id="W7D8N9"/>
<reference evidence="1 2" key="1">
    <citation type="submission" date="2012-12" db="EMBL/GenBank/DDBJ databases">
        <title>Novel taxa of Listeriaceae from agricultural environments in the United States.</title>
        <authorList>
            <person name="den Bakker H.C."/>
            <person name="Allred A."/>
            <person name="Warchocki S."/>
            <person name="Wright E.M."/>
            <person name="Burrell A."/>
            <person name="Nightingale K.K."/>
            <person name="Kephart D."/>
            <person name="Wiedmann M."/>
        </authorList>
    </citation>
    <scope>NUCLEOTIDE SEQUENCE [LARGE SCALE GENOMIC DNA]</scope>
    <source>
        <strain evidence="1 2">FSL S10-1203</strain>
    </source>
</reference>
<evidence type="ECO:0000313" key="1">
    <source>
        <dbReference type="EMBL" id="EUJ43861.1"/>
    </source>
</evidence>
<accession>W7D8N9</accession>
<dbReference type="Proteomes" id="UP000019241">
    <property type="component" value="Unassembled WGS sequence"/>
</dbReference>
<dbReference type="InterPro" id="IPR031682">
    <property type="entry name" value="EsaE"/>
</dbReference>
<sequence>MKAFFSLEEMYLLAASFGGNSIFGLPAKSVLFMRDSQRMEEGYQELKQKGVLDEAGEVTQAGFHVIRALEEYTQSEKYVKVQEAIFAFPTDTKELIFIIKVGEKESYQLHRIDKVWVPLLLVQKIALVNRPAGEEEKNFLLRQERMESILAFQHRTPPEALLEVVILDASQKLTQWLIFEENTQLLALDAQANVLYRASQYWLMKLLFEALEIPYRKEEVAQLVP</sequence>
<organism evidence="1 2">
    <name type="scientific">Listeria fleischmannii FSL S10-1203</name>
    <dbReference type="NCBI Taxonomy" id="1265822"/>
    <lineage>
        <taxon>Bacteria</taxon>
        <taxon>Bacillati</taxon>
        <taxon>Bacillota</taxon>
        <taxon>Bacilli</taxon>
        <taxon>Bacillales</taxon>
        <taxon>Listeriaceae</taxon>
        <taxon>Listeria</taxon>
    </lineage>
</organism>
<dbReference type="EMBL" id="AODM01000092">
    <property type="protein sequence ID" value="EUJ43861.1"/>
    <property type="molecule type" value="Genomic_DNA"/>
</dbReference>
<protein>
    <recommendedName>
        <fullName evidence="3">DUF5081 domain-containing protein</fullName>
    </recommendedName>
</protein>
<dbReference type="Pfam" id="PF16887">
    <property type="entry name" value="DUF5081"/>
    <property type="match status" value="1"/>
</dbReference>